<reference evidence="3 5" key="1">
    <citation type="submission" date="2018-08" db="EMBL/GenBank/DDBJ databases">
        <title>A genome reference for cultivated species of the human gut microbiota.</title>
        <authorList>
            <person name="Zou Y."/>
            <person name="Xue W."/>
            <person name="Luo G."/>
        </authorList>
    </citation>
    <scope>NUCLEOTIDE SEQUENCE [LARGE SCALE GENOMIC DNA]</scope>
    <source>
        <strain evidence="3 5">AM16-49B</strain>
    </source>
</reference>
<evidence type="ECO:0000259" key="2">
    <source>
        <dbReference type="Pfam" id="PF14771"/>
    </source>
</evidence>
<evidence type="ECO:0000313" key="5">
    <source>
        <dbReference type="Proteomes" id="UP000283512"/>
    </source>
</evidence>
<dbReference type="Proteomes" id="UP000283512">
    <property type="component" value="Unassembled WGS sequence"/>
</dbReference>
<dbReference type="InterPro" id="IPR037873">
    <property type="entry name" value="BamE-like"/>
</dbReference>
<proteinExistence type="predicted"/>
<feature type="domain" description="DUF4476" evidence="2">
    <location>
        <begin position="129"/>
        <end position="218"/>
    </location>
</feature>
<dbReference type="InterPro" id="IPR028011">
    <property type="entry name" value="DUF4476"/>
</dbReference>
<dbReference type="EMBL" id="QRKD01000025">
    <property type="protein sequence ID" value="RHH86647.1"/>
    <property type="molecule type" value="Genomic_DNA"/>
</dbReference>
<dbReference type="Gene3D" id="3.30.1450.10">
    <property type="match status" value="1"/>
</dbReference>
<evidence type="ECO:0000313" key="4">
    <source>
        <dbReference type="EMBL" id="UVQ97000.1"/>
    </source>
</evidence>
<dbReference type="RefSeq" id="WP_122295767.1">
    <property type="nucleotide sequence ID" value="NZ_CAXSLD010000038.1"/>
</dbReference>
<dbReference type="EMBL" id="CP103166">
    <property type="protein sequence ID" value="UVQ97000.1"/>
    <property type="molecule type" value="Genomic_DNA"/>
</dbReference>
<evidence type="ECO:0000313" key="3">
    <source>
        <dbReference type="EMBL" id="RHH86647.1"/>
    </source>
</evidence>
<gene>
    <name evidence="3" type="ORF">DW190_17740</name>
    <name evidence="4" type="ORF">NXW23_00935</name>
</gene>
<reference evidence="4" key="2">
    <citation type="submission" date="2022-08" db="EMBL/GenBank/DDBJ databases">
        <title>Genome Sequencing of Bacteroides fragilis Group Isolates with Nanopore Technology.</title>
        <authorList>
            <person name="Tisza M.J."/>
            <person name="Smith D."/>
            <person name="Dekker J.P."/>
        </authorList>
    </citation>
    <scope>NUCLEOTIDE SEQUENCE</scope>
    <source>
        <strain evidence="4">BFG-474</strain>
    </source>
</reference>
<sequence length="226" mass="26216">MKKIHIILLLALGLGVSSCFTSYISNKQVMGVQQGMTQRDVESIFGKPDYRRFDGDMEEWEFHRDNGTPVLTSEPMTIIVQFANKKVISMDTFKGYGRPSPHPVVVPPPTTVTTVEVVPGHQPEEIRLMTDTEFNNFIEKLKFTIMSDDQKRLIGQMLDKHDVTSSQCVRIVKEISYTPDQVEMMKKLYPYVRDKQNFNKVIDSLFSTVYKDEMYKFIKEYHQTNK</sequence>
<dbReference type="AlphaFoldDB" id="A0A414YKK1"/>
<accession>A0A414YKK1</accession>
<dbReference type="Pfam" id="PF14771">
    <property type="entry name" value="DUF4476"/>
    <property type="match status" value="1"/>
</dbReference>
<dbReference type="Proteomes" id="UP001060260">
    <property type="component" value="Chromosome"/>
</dbReference>
<keyword evidence="1" id="KW-0732">Signal</keyword>
<name>A0A414YKK1_9BACE</name>
<protein>
    <submittedName>
        <fullName evidence="3">DUF4476 domain-containing protein</fullName>
    </submittedName>
</protein>
<evidence type="ECO:0000256" key="1">
    <source>
        <dbReference type="ARBA" id="ARBA00022729"/>
    </source>
</evidence>
<organism evidence="3 5">
    <name type="scientific">Bacteroides caccae</name>
    <dbReference type="NCBI Taxonomy" id="47678"/>
    <lineage>
        <taxon>Bacteria</taxon>
        <taxon>Pseudomonadati</taxon>
        <taxon>Bacteroidota</taxon>
        <taxon>Bacteroidia</taxon>
        <taxon>Bacteroidales</taxon>
        <taxon>Bacteroidaceae</taxon>
        <taxon>Bacteroides</taxon>
    </lineage>
</organism>
<dbReference type="PROSITE" id="PS51257">
    <property type="entry name" value="PROKAR_LIPOPROTEIN"/>
    <property type="match status" value="1"/>
</dbReference>